<dbReference type="InParanoid" id="A0A1I5QCK1"/>
<sequence length="163" mass="17429">MNTLLTRTETKAPRPMRLTDMPAGLMLALVAVGLPRTVLADLDIVEPESGLLYYFLALAPFAAWLAVAVFRRTSKPFMDFVVLGALYALSLSIVHQVLWNAAAGYGNKPTAGASDFAEKFSPAFQELALRGYTVGIATIIGVGTGLVFAVIATVVGRVRTRTP</sequence>
<keyword evidence="1" id="KW-1133">Transmembrane helix</keyword>
<accession>A0A1I5QCK1</accession>
<gene>
    <name evidence="2" type="ORF">SAMN04489713_11481</name>
</gene>
<keyword evidence="3" id="KW-1185">Reference proteome</keyword>
<dbReference type="STRING" id="1993.SAMN04489713_11481"/>
<dbReference type="AlphaFoldDB" id="A0A1I5QCK1"/>
<reference evidence="2 3" key="1">
    <citation type="submission" date="2016-10" db="EMBL/GenBank/DDBJ databases">
        <authorList>
            <person name="de Groot N.N."/>
        </authorList>
    </citation>
    <scope>NUCLEOTIDE SEQUENCE [LARGE SCALE GENOMIC DNA]</scope>
    <source>
        <strain evidence="2 3">DSM 43067</strain>
    </source>
</reference>
<feature type="transmembrane region" description="Helical" evidence="1">
    <location>
        <begin position="50"/>
        <end position="70"/>
    </location>
</feature>
<dbReference type="GeneID" id="99655168"/>
<protein>
    <submittedName>
        <fullName evidence="2">Uncharacterized protein</fullName>
    </submittedName>
</protein>
<evidence type="ECO:0000256" key="1">
    <source>
        <dbReference type="SAM" id="Phobius"/>
    </source>
</evidence>
<keyword evidence="1" id="KW-0472">Membrane</keyword>
<dbReference type="RefSeq" id="WP_021594850.1">
    <property type="nucleotide sequence ID" value="NZ_CP083237.1"/>
</dbReference>
<organism evidence="2 3">
    <name type="scientific">Actinomadura madurae</name>
    <dbReference type="NCBI Taxonomy" id="1993"/>
    <lineage>
        <taxon>Bacteria</taxon>
        <taxon>Bacillati</taxon>
        <taxon>Actinomycetota</taxon>
        <taxon>Actinomycetes</taxon>
        <taxon>Streptosporangiales</taxon>
        <taxon>Thermomonosporaceae</taxon>
        <taxon>Actinomadura</taxon>
    </lineage>
</organism>
<dbReference type="OrthoDB" id="3830734at2"/>
<dbReference type="EMBL" id="FOVH01000014">
    <property type="protein sequence ID" value="SFP44028.1"/>
    <property type="molecule type" value="Genomic_DNA"/>
</dbReference>
<proteinExistence type="predicted"/>
<feature type="transmembrane region" description="Helical" evidence="1">
    <location>
        <begin position="132"/>
        <end position="155"/>
    </location>
</feature>
<evidence type="ECO:0000313" key="3">
    <source>
        <dbReference type="Proteomes" id="UP000183413"/>
    </source>
</evidence>
<evidence type="ECO:0000313" key="2">
    <source>
        <dbReference type="EMBL" id="SFP44028.1"/>
    </source>
</evidence>
<dbReference type="Proteomes" id="UP000183413">
    <property type="component" value="Unassembled WGS sequence"/>
</dbReference>
<name>A0A1I5QCK1_9ACTN</name>
<keyword evidence="1" id="KW-0812">Transmembrane</keyword>
<feature type="transmembrane region" description="Helical" evidence="1">
    <location>
        <begin position="77"/>
        <end position="99"/>
    </location>
</feature>